<evidence type="ECO:0000256" key="1">
    <source>
        <dbReference type="SAM" id="SignalP"/>
    </source>
</evidence>
<accession>A0A017TI69</accession>
<keyword evidence="3" id="KW-1185">Reference proteome</keyword>
<evidence type="ECO:0000313" key="2">
    <source>
        <dbReference type="EMBL" id="EYF08552.1"/>
    </source>
</evidence>
<comment type="caution">
    <text evidence="2">The sequence shown here is derived from an EMBL/GenBank/DDBJ whole genome shotgun (WGS) entry which is preliminary data.</text>
</comment>
<dbReference type="STRING" id="1192034.CAP_4082"/>
<evidence type="ECO:0008006" key="4">
    <source>
        <dbReference type="Google" id="ProtNLM"/>
    </source>
</evidence>
<proteinExistence type="predicted"/>
<feature type="signal peptide" evidence="1">
    <location>
        <begin position="1"/>
        <end position="19"/>
    </location>
</feature>
<reference evidence="2 3" key="1">
    <citation type="submission" date="2013-05" db="EMBL/GenBank/DDBJ databases">
        <title>Genome assembly of Chondromyces apiculatus DSM 436.</title>
        <authorList>
            <person name="Sharma G."/>
            <person name="Khatri I."/>
            <person name="Kaur C."/>
            <person name="Mayilraj S."/>
            <person name="Subramanian S."/>
        </authorList>
    </citation>
    <scope>NUCLEOTIDE SEQUENCE [LARGE SCALE GENOMIC DNA]</scope>
    <source>
        <strain evidence="2 3">DSM 436</strain>
    </source>
</reference>
<keyword evidence="1" id="KW-0732">Signal</keyword>
<feature type="chain" id="PRO_5001497053" description="Lipoprotein" evidence="1">
    <location>
        <begin position="20"/>
        <end position="212"/>
    </location>
</feature>
<dbReference type="RefSeq" id="WP_044235578.1">
    <property type="nucleotide sequence ID" value="NZ_ASRX01000003.1"/>
</dbReference>
<dbReference type="PROSITE" id="PS51257">
    <property type="entry name" value="PROKAR_LIPOPROTEIN"/>
    <property type="match status" value="1"/>
</dbReference>
<dbReference type="AlphaFoldDB" id="A0A017TI69"/>
<sequence length="212" mass="22441">MPRPVSLALTLGVLGLAAAGCGAPALPDPKEAVEAYAAAAAKGDADAIYAMLSEKGRRSLSSAEVQRRVQEERAELQDQARSLGAAAVVVKTRARVRYADGEIATLEYDPATRAFRISAADALPAGARTPEQALEQLRRVLARRSYAGLLRVLTPATRSAIEGELRSLVEGLTQPEGLSVEVSGDSASVQVPGGHEVKLRREGGVWRVQDFD</sequence>
<gene>
    <name evidence="2" type="ORF">CAP_4082</name>
</gene>
<evidence type="ECO:0000313" key="3">
    <source>
        <dbReference type="Proteomes" id="UP000019678"/>
    </source>
</evidence>
<dbReference type="Proteomes" id="UP000019678">
    <property type="component" value="Unassembled WGS sequence"/>
</dbReference>
<name>A0A017TI69_9BACT</name>
<organism evidence="2 3">
    <name type="scientific">Chondromyces apiculatus DSM 436</name>
    <dbReference type="NCBI Taxonomy" id="1192034"/>
    <lineage>
        <taxon>Bacteria</taxon>
        <taxon>Pseudomonadati</taxon>
        <taxon>Myxococcota</taxon>
        <taxon>Polyangia</taxon>
        <taxon>Polyangiales</taxon>
        <taxon>Polyangiaceae</taxon>
        <taxon>Chondromyces</taxon>
    </lineage>
</organism>
<protein>
    <recommendedName>
        <fullName evidence="4">Lipoprotein</fullName>
    </recommendedName>
</protein>
<dbReference type="OrthoDB" id="5511616at2"/>
<dbReference type="EMBL" id="ASRX01000003">
    <property type="protein sequence ID" value="EYF08552.1"/>
    <property type="molecule type" value="Genomic_DNA"/>
</dbReference>